<evidence type="ECO:0000256" key="2">
    <source>
        <dbReference type="RuleBase" id="RU363034"/>
    </source>
</evidence>
<dbReference type="PROSITE" id="PS50240">
    <property type="entry name" value="TRYPSIN_DOM"/>
    <property type="match status" value="1"/>
</dbReference>
<keyword evidence="5" id="KW-1185">Reference proteome</keyword>
<feature type="domain" description="Peptidase S1" evidence="4">
    <location>
        <begin position="94"/>
        <end position="339"/>
    </location>
</feature>
<dbReference type="PROSITE" id="PS00134">
    <property type="entry name" value="TRYPSIN_HIS"/>
    <property type="match status" value="1"/>
</dbReference>
<keyword evidence="3" id="KW-0732">Signal</keyword>
<dbReference type="Gene3D" id="1.10.10.1870">
    <property type="entry name" value="ShTK domain-like"/>
    <property type="match status" value="1"/>
</dbReference>
<dbReference type="PANTHER" id="PTHR24252">
    <property type="entry name" value="ACROSIN-RELATED"/>
    <property type="match status" value="1"/>
</dbReference>
<dbReference type="SMART" id="SM00020">
    <property type="entry name" value="Tryp_SPc"/>
    <property type="match status" value="1"/>
</dbReference>
<dbReference type="InterPro" id="IPR003582">
    <property type="entry name" value="ShKT_dom"/>
</dbReference>
<evidence type="ECO:0000313" key="5">
    <source>
        <dbReference type="Proteomes" id="UP001652625"/>
    </source>
</evidence>
<accession>A0ABM4CHP3</accession>
<feature type="chain" id="PRO_5046764570" evidence="3">
    <location>
        <begin position="19"/>
        <end position="343"/>
    </location>
</feature>
<dbReference type="SMART" id="SM00254">
    <property type="entry name" value="ShKT"/>
    <property type="match status" value="1"/>
</dbReference>
<dbReference type="InterPro" id="IPR033116">
    <property type="entry name" value="TRYPSIN_SER"/>
</dbReference>
<evidence type="ECO:0000256" key="1">
    <source>
        <dbReference type="ARBA" id="ARBA00023157"/>
    </source>
</evidence>
<protein>
    <submittedName>
        <fullName evidence="6">Prostasin isoform X2</fullName>
    </submittedName>
</protein>
<dbReference type="CDD" id="cd00190">
    <property type="entry name" value="Tryp_SPc"/>
    <property type="match status" value="1"/>
</dbReference>
<dbReference type="InterPro" id="IPR043504">
    <property type="entry name" value="Peptidase_S1_PA_chymotrypsin"/>
</dbReference>
<evidence type="ECO:0000313" key="6">
    <source>
        <dbReference type="RefSeq" id="XP_065661254.1"/>
    </source>
</evidence>
<dbReference type="Pfam" id="PF00089">
    <property type="entry name" value="Trypsin"/>
    <property type="match status" value="1"/>
</dbReference>
<dbReference type="InterPro" id="IPR009003">
    <property type="entry name" value="Peptidase_S1_PA"/>
</dbReference>
<organism evidence="5 6">
    <name type="scientific">Hydra vulgaris</name>
    <name type="common">Hydra</name>
    <name type="synonym">Hydra attenuata</name>
    <dbReference type="NCBI Taxonomy" id="6087"/>
    <lineage>
        <taxon>Eukaryota</taxon>
        <taxon>Metazoa</taxon>
        <taxon>Cnidaria</taxon>
        <taxon>Hydrozoa</taxon>
        <taxon>Hydroidolina</taxon>
        <taxon>Anthoathecata</taxon>
        <taxon>Aplanulata</taxon>
        <taxon>Hydridae</taxon>
        <taxon>Hydra</taxon>
    </lineage>
</organism>
<dbReference type="Proteomes" id="UP001652625">
    <property type="component" value="Chromosome 09"/>
</dbReference>
<keyword evidence="2" id="KW-0645">Protease</keyword>
<keyword evidence="2" id="KW-0720">Serine protease</keyword>
<dbReference type="GeneID" id="100206572"/>
<dbReference type="PROSITE" id="PS00135">
    <property type="entry name" value="TRYPSIN_SER"/>
    <property type="match status" value="1"/>
</dbReference>
<proteinExistence type="predicted"/>
<dbReference type="RefSeq" id="XP_065661254.1">
    <property type="nucleotide sequence ID" value="XM_065805182.1"/>
</dbReference>
<dbReference type="PRINTS" id="PR00722">
    <property type="entry name" value="CHYMOTRYPSIN"/>
</dbReference>
<feature type="signal peptide" evidence="3">
    <location>
        <begin position="1"/>
        <end position="18"/>
    </location>
</feature>
<dbReference type="InterPro" id="IPR018114">
    <property type="entry name" value="TRYPSIN_HIS"/>
</dbReference>
<dbReference type="InterPro" id="IPR001314">
    <property type="entry name" value="Peptidase_S1A"/>
</dbReference>
<reference evidence="6" key="1">
    <citation type="submission" date="2025-08" db="UniProtKB">
        <authorList>
            <consortium name="RefSeq"/>
        </authorList>
    </citation>
    <scope>IDENTIFICATION</scope>
</reference>
<dbReference type="SUPFAM" id="SSF50494">
    <property type="entry name" value="Trypsin-like serine proteases"/>
    <property type="match status" value="1"/>
</dbReference>
<evidence type="ECO:0000256" key="3">
    <source>
        <dbReference type="SAM" id="SignalP"/>
    </source>
</evidence>
<dbReference type="Gene3D" id="2.40.10.10">
    <property type="entry name" value="Trypsin-like serine proteases"/>
    <property type="match status" value="1"/>
</dbReference>
<evidence type="ECO:0000259" key="4">
    <source>
        <dbReference type="PROSITE" id="PS50240"/>
    </source>
</evidence>
<keyword evidence="1" id="KW-1015">Disulfide bond</keyword>
<dbReference type="PANTHER" id="PTHR24252:SF7">
    <property type="entry name" value="HYALIN"/>
    <property type="match status" value="1"/>
</dbReference>
<dbReference type="InterPro" id="IPR001254">
    <property type="entry name" value="Trypsin_dom"/>
</dbReference>
<sequence>MTFIKFSLVLFLCKLSVEDCIDQGSYCSSYQPFCDDPDYKDYLIMECQKTCNYCHLVTTTLPTTTLASSPPFTGSGGRDLQPGCGAKGMTNTRIVGGKNAKPGDWPWQVNIDYRFNTANPGHLCGGTLINQEWVLSAAHCFYEDQNKDNYWLKLGEHDLKTNSVWEQVYGIKELILHPQYEHIGFHYDLALLRLNSTARLNSRVQTACLADGNLTFPVGTECFITGWGLLQEYGTGPAILQQAKVPLVKQEKCITAYNQLNLKVTPQMFCAGYENGKVDACEGDSGGPLVCKVTDFKRNEEVWYLYGTISWGVGCARKGYYGVLANPKTMRSWIDSVAFKKNF</sequence>
<dbReference type="Pfam" id="PF01549">
    <property type="entry name" value="ShK"/>
    <property type="match status" value="1"/>
</dbReference>
<keyword evidence="2" id="KW-0378">Hydrolase</keyword>
<name>A0ABM4CHP3_HYDVU</name>
<gene>
    <name evidence="6" type="primary">LOC100206572</name>
</gene>